<sequence length="25" mass="2578">MRGPPFAVSGHLTRVVFAAPSSPVP</sequence>
<name>A0A1K0IHN7_CUPNE</name>
<dbReference type="EMBL" id="FMSH01000276">
    <property type="protein sequence ID" value="SCU76843.1"/>
    <property type="molecule type" value="Genomic_DNA"/>
</dbReference>
<evidence type="ECO:0000313" key="1">
    <source>
        <dbReference type="EMBL" id="SCU76843.1"/>
    </source>
</evidence>
<gene>
    <name evidence="1" type="ORF">CNECB9_3470017</name>
</gene>
<proteinExistence type="predicted"/>
<organism evidence="1">
    <name type="scientific">Cupriavidus necator</name>
    <name type="common">Alcaligenes eutrophus</name>
    <name type="synonym">Ralstonia eutropha</name>
    <dbReference type="NCBI Taxonomy" id="106590"/>
    <lineage>
        <taxon>Bacteria</taxon>
        <taxon>Pseudomonadati</taxon>
        <taxon>Pseudomonadota</taxon>
        <taxon>Betaproteobacteria</taxon>
        <taxon>Burkholderiales</taxon>
        <taxon>Burkholderiaceae</taxon>
        <taxon>Cupriavidus</taxon>
    </lineage>
</organism>
<reference evidence="1" key="1">
    <citation type="submission" date="2016-09" db="EMBL/GenBank/DDBJ databases">
        <authorList>
            <person name="Capua I."/>
            <person name="De Benedictis P."/>
            <person name="Joannis T."/>
            <person name="Lombin L.H."/>
            <person name="Cattoli G."/>
        </authorList>
    </citation>
    <scope>NUCLEOTIDE SEQUENCE</scope>
    <source>
        <strain evidence="1">B9</strain>
    </source>
</reference>
<protein>
    <submittedName>
        <fullName evidence="1">Uncharacterized protein</fullName>
    </submittedName>
</protein>
<dbReference type="AlphaFoldDB" id="A0A1K0IHN7"/>
<accession>A0A1K0IHN7</accession>